<dbReference type="PANTHER" id="PTHR33734">
    <property type="entry name" value="LYSM DOMAIN-CONTAINING GPI-ANCHORED PROTEIN 2"/>
    <property type="match status" value="1"/>
</dbReference>
<evidence type="ECO:0000313" key="3">
    <source>
        <dbReference type="EMBL" id="HFZ08957.1"/>
    </source>
</evidence>
<feature type="domain" description="LysM" evidence="2">
    <location>
        <begin position="58"/>
        <end position="102"/>
    </location>
</feature>
<dbReference type="InterPro" id="IPR018392">
    <property type="entry name" value="LysM"/>
</dbReference>
<proteinExistence type="predicted"/>
<dbReference type="CDD" id="cd00118">
    <property type="entry name" value="LysM"/>
    <property type="match status" value="1"/>
</dbReference>
<feature type="region of interest" description="Disordered" evidence="1">
    <location>
        <begin position="32"/>
        <end position="52"/>
    </location>
</feature>
<reference evidence="3" key="1">
    <citation type="journal article" date="2020" name="mSystems">
        <title>Genome- and Community-Level Interaction Insights into Carbon Utilization and Element Cycling Functions of Hydrothermarchaeota in Hydrothermal Sediment.</title>
        <authorList>
            <person name="Zhou Z."/>
            <person name="Liu Y."/>
            <person name="Xu W."/>
            <person name="Pan J."/>
            <person name="Luo Z.H."/>
            <person name="Li M."/>
        </authorList>
    </citation>
    <scope>NUCLEOTIDE SEQUENCE [LARGE SCALE GENOMIC DNA]</scope>
    <source>
        <strain evidence="3">SpSt-757</strain>
    </source>
</reference>
<accession>A0A7V3J9Q7</accession>
<organism evidence="3">
    <name type="scientific">candidate division CPR3 bacterium</name>
    <dbReference type="NCBI Taxonomy" id="2268181"/>
    <lineage>
        <taxon>Bacteria</taxon>
        <taxon>Bacteria division CPR3</taxon>
    </lineage>
</organism>
<comment type="caution">
    <text evidence="3">The sequence shown here is derived from an EMBL/GenBank/DDBJ whole genome shotgun (WGS) entry which is preliminary data.</text>
</comment>
<evidence type="ECO:0000256" key="1">
    <source>
        <dbReference type="SAM" id="MobiDB-lite"/>
    </source>
</evidence>
<dbReference type="AlphaFoldDB" id="A0A7V3J9Q7"/>
<dbReference type="InterPro" id="IPR036779">
    <property type="entry name" value="LysM_dom_sf"/>
</dbReference>
<dbReference type="PROSITE" id="PS51782">
    <property type="entry name" value="LYSM"/>
    <property type="match status" value="1"/>
</dbReference>
<name>A0A7V3J9Q7_UNCC3</name>
<dbReference type="Gene3D" id="3.10.350.10">
    <property type="entry name" value="LysM domain"/>
    <property type="match status" value="1"/>
</dbReference>
<dbReference type="Pfam" id="PF01476">
    <property type="entry name" value="LysM"/>
    <property type="match status" value="1"/>
</dbReference>
<protein>
    <submittedName>
        <fullName evidence="3">LysM peptidoglycan-binding domain-containing protein</fullName>
    </submittedName>
</protein>
<dbReference type="SUPFAM" id="SSF54106">
    <property type="entry name" value="LysM domain"/>
    <property type="match status" value="1"/>
</dbReference>
<dbReference type="PANTHER" id="PTHR33734:SF22">
    <property type="entry name" value="MEMBRANE-BOUND LYTIC MUREIN TRANSGLYCOSYLASE D"/>
    <property type="match status" value="1"/>
</dbReference>
<dbReference type="EMBL" id="DTGG01000075">
    <property type="protein sequence ID" value="HFZ08957.1"/>
    <property type="molecule type" value="Genomic_DNA"/>
</dbReference>
<evidence type="ECO:0000259" key="2">
    <source>
        <dbReference type="PROSITE" id="PS51782"/>
    </source>
</evidence>
<gene>
    <name evidence="3" type="ORF">ENV41_02350</name>
</gene>
<sequence>MRAKILPVLLSAFFVVFGFILGVGLTKLNTSPSPIAQTSQPKQEVKKQQTQPQKETYKTYTVLPGDTLLGISVKLEVPMDELAKLNGITDANQIKAGQVLKIPISGTTAQTGQIQIDLAKMKEIQDLVNQGNQPWRLDPVEVVKADAPASFEFTALDTYSLKSKDDVKGEAVVEVKKEKDSKSYTYEVSLIQPVDKGPNGIWAITAIKETQG</sequence>
<dbReference type="SMART" id="SM00257">
    <property type="entry name" value="LysM"/>
    <property type="match status" value="1"/>
</dbReference>